<keyword evidence="2" id="KW-1133">Transmembrane helix</keyword>
<dbReference type="EMBL" id="VLPL01000001">
    <property type="protein sequence ID" value="TSJ47699.1"/>
    <property type="molecule type" value="Genomic_DNA"/>
</dbReference>
<organism evidence="4 5">
    <name type="scientific">Fluviicola chungangensis</name>
    <dbReference type="NCBI Taxonomy" id="2597671"/>
    <lineage>
        <taxon>Bacteria</taxon>
        <taxon>Pseudomonadati</taxon>
        <taxon>Bacteroidota</taxon>
        <taxon>Flavobacteriia</taxon>
        <taxon>Flavobacteriales</taxon>
        <taxon>Crocinitomicaceae</taxon>
        <taxon>Fluviicola</taxon>
    </lineage>
</organism>
<evidence type="ECO:0000313" key="4">
    <source>
        <dbReference type="EMBL" id="TSJ47699.1"/>
    </source>
</evidence>
<dbReference type="AlphaFoldDB" id="A0A556N6P2"/>
<protein>
    <submittedName>
        <fullName evidence="4">DUF2807 domain-containing protein</fullName>
    </submittedName>
</protein>
<evidence type="ECO:0000256" key="2">
    <source>
        <dbReference type="SAM" id="Phobius"/>
    </source>
</evidence>
<dbReference type="RefSeq" id="WP_144331234.1">
    <property type="nucleotide sequence ID" value="NZ_VLPL01000001.1"/>
</dbReference>
<gene>
    <name evidence="4" type="ORF">FO442_00810</name>
</gene>
<dbReference type="InterPro" id="IPR021255">
    <property type="entry name" value="DUF2807"/>
</dbReference>
<name>A0A556N6P2_9FLAO</name>
<feature type="region of interest" description="Disordered" evidence="1">
    <location>
        <begin position="103"/>
        <end position="133"/>
    </location>
</feature>
<evidence type="ECO:0000256" key="1">
    <source>
        <dbReference type="SAM" id="MobiDB-lite"/>
    </source>
</evidence>
<evidence type="ECO:0000313" key="5">
    <source>
        <dbReference type="Proteomes" id="UP000316008"/>
    </source>
</evidence>
<dbReference type="OrthoDB" id="1097598at2"/>
<feature type="transmembrane region" description="Helical" evidence="2">
    <location>
        <begin position="28"/>
        <end position="48"/>
    </location>
</feature>
<dbReference type="Gene3D" id="2.160.20.120">
    <property type="match status" value="1"/>
</dbReference>
<keyword evidence="2" id="KW-0472">Membrane</keyword>
<reference evidence="4 5" key="1">
    <citation type="submission" date="2019-07" db="EMBL/GenBank/DDBJ databases">
        <authorList>
            <person name="Huq M.A."/>
        </authorList>
    </citation>
    <scope>NUCLEOTIDE SEQUENCE [LARGE SCALE GENOMIC DNA]</scope>
    <source>
        <strain evidence="4 5">MAH-3</strain>
    </source>
</reference>
<keyword evidence="5" id="KW-1185">Reference proteome</keyword>
<dbReference type="Proteomes" id="UP000316008">
    <property type="component" value="Unassembled WGS sequence"/>
</dbReference>
<accession>A0A556N6P2</accession>
<feature type="domain" description="Putative auto-transporter adhesin head GIN" evidence="3">
    <location>
        <begin position="163"/>
        <end position="338"/>
    </location>
</feature>
<sequence>MTEDRLSGLFDEIRNESAQTSISEVDQWIDAAVAAGATIGILATLKLILIKKPLIMWTTLLTVTGGASLGVVMIFSKPDKMPEKPEKKEVVSYTVPARELKEKKREVPVDQESPILDEPARESTAETPDLPEDMGTLVPLSLSKFNEKGGIPTYRRPEVTESFTKVHISGALYVELSQGKACSILIEPETAKDLVQVEIQNGTLYLKNTPEKKDRKEKVVIRVCVKDLDELHMSGATSLMSPHQLGLDQLSLDMAGASNASLNLKVSKLKGDFSGASNVEIAGTCESVDLDISGAAQAQLGDLSVKKAKIDNSGAGHLEISVSENLKADGSGASVTYYQVEGASGNVSIDIETSGSATVKKK</sequence>
<comment type="caution">
    <text evidence="4">The sequence shown here is derived from an EMBL/GenBank/DDBJ whole genome shotgun (WGS) entry which is preliminary data.</text>
</comment>
<feature type="transmembrane region" description="Helical" evidence="2">
    <location>
        <begin position="54"/>
        <end position="75"/>
    </location>
</feature>
<evidence type="ECO:0000259" key="3">
    <source>
        <dbReference type="Pfam" id="PF10988"/>
    </source>
</evidence>
<keyword evidence="2" id="KW-0812">Transmembrane</keyword>
<dbReference type="Pfam" id="PF10988">
    <property type="entry name" value="DUF2807"/>
    <property type="match status" value="1"/>
</dbReference>
<proteinExistence type="predicted"/>